<dbReference type="InterPro" id="IPR001849">
    <property type="entry name" value="PH_domain"/>
</dbReference>
<feature type="domain" description="PH" evidence="2">
    <location>
        <begin position="430"/>
        <end position="537"/>
    </location>
</feature>
<name>A0AAW3BMJ6_9TRYP</name>
<feature type="compositionally biased region" description="Low complexity" evidence="1">
    <location>
        <begin position="138"/>
        <end position="147"/>
    </location>
</feature>
<organism evidence="3 4">
    <name type="scientific">Leishmania naiffi</name>
    <dbReference type="NCBI Taxonomy" id="5678"/>
    <lineage>
        <taxon>Eukaryota</taxon>
        <taxon>Discoba</taxon>
        <taxon>Euglenozoa</taxon>
        <taxon>Kinetoplastea</taxon>
        <taxon>Metakinetoplastina</taxon>
        <taxon>Trypanosomatida</taxon>
        <taxon>Trypanosomatidae</taxon>
        <taxon>Leishmaniinae</taxon>
        <taxon>Leishmania</taxon>
        <taxon>Leishmania naiffi species complex</taxon>
    </lineage>
</organism>
<gene>
    <name evidence="3" type="ORF">Q4I28_005145</name>
</gene>
<keyword evidence="4" id="KW-1185">Reference proteome</keyword>
<feature type="compositionally biased region" description="Basic and acidic residues" evidence="1">
    <location>
        <begin position="314"/>
        <end position="339"/>
    </location>
</feature>
<dbReference type="Pfam" id="PF12814">
    <property type="entry name" value="Mcp5_PH"/>
    <property type="match status" value="1"/>
</dbReference>
<reference evidence="3 4" key="1">
    <citation type="submission" date="2024-02" db="EMBL/GenBank/DDBJ databases">
        <title>FIRST GENOME SEQUENCES OF Leishmania (Viannia) shawi, Leishmania (Viannia) lindenbergi AND Leishmania (Viannia) utingensis.</title>
        <authorList>
            <person name="Resadore F."/>
            <person name="Custodio M.G.F."/>
            <person name="Boite M.C."/>
            <person name="Cupolillo E."/>
            <person name="Ferreira G.E.M."/>
        </authorList>
    </citation>
    <scope>NUCLEOTIDE SEQUENCE [LARGE SCALE GENOMIC DNA]</scope>
    <source>
        <strain evidence="3 4">MDAS/BR/1979/M5533</strain>
    </source>
</reference>
<feature type="compositionally biased region" description="Basic residues" evidence="1">
    <location>
        <begin position="340"/>
        <end position="350"/>
    </location>
</feature>
<evidence type="ECO:0000256" key="1">
    <source>
        <dbReference type="SAM" id="MobiDB-lite"/>
    </source>
</evidence>
<dbReference type="InterPro" id="IPR011993">
    <property type="entry name" value="PH-like_dom_sf"/>
</dbReference>
<proteinExistence type="predicted"/>
<feature type="region of interest" description="Disordered" evidence="1">
    <location>
        <begin position="88"/>
        <end position="148"/>
    </location>
</feature>
<feature type="compositionally biased region" description="Low complexity" evidence="1">
    <location>
        <begin position="365"/>
        <end position="378"/>
    </location>
</feature>
<evidence type="ECO:0000313" key="4">
    <source>
        <dbReference type="Proteomes" id="UP001501274"/>
    </source>
</evidence>
<dbReference type="EMBL" id="JBAMZN010000029">
    <property type="protein sequence ID" value="KAL0522365.1"/>
    <property type="molecule type" value="Genomic_DNA"/>
</dbReference>
<dbReference type="GO" id="GO:0005938">
    <property type="term" value="C:cell cortex"/>
    <property type="evidence" value="ECO:0007669"/>
    <property type="project" value="InterPro"/>
</dbReference>
<evidence type="ECO:0000259" key="2">
    <source>
        <dbReference type="SMART" id="SM00233"/>
    </source>
</evidence>
<dbReference type="InterPro" id="IPR024774">
    <property type="entry name" value="PH_dom-Mcp5-type"/>
</dbReference>
<accession>A0AAW3BMJ6</accession>
<dbReference type="SMART" id="SM00233">
    <property type="entry name" value="PH"/>
    <property type="match status" value="1"/>
</dbReference>
<dbReference type="Gene3D" id="2.30.29.30">
    <property type="entry name" value="Pleckstrin-homology domain (PH domain)/Phosphotyrosine-binding domain (PTB)"/>
    <property type="match status" value="1"/>
</dbReference>
<feature type="compositionally biased region" description="Basic residues" evidence="1">
    <location>
        <begin position="264"/>
        <end position="277"/>
    </location>
</feature>
<feature type="region of interest" description="Disordered" evidence="1">
    <location>
        <begin position="38"/>
        <end position="59"/>
    </location>
</feature>
<dbReference type="GO" id="GO:0032065">
    <property type="term" value="P:maintenance of protein location in cell cortex"/>
    <property type="evidence" value="ECO:0007669"/>
    <property type="project" value="InterPro"/>
</dbReference>
<dbReference type="SUPFAM" id="SSF50729">
    <property type="entry name" value="PH domain-like"/>
    <property type="match status" value="1"/>
</dbReference>
<comment type="caution">
    <text evidence="3">The sequence shown here is derived from an EMBL/GenBank/DDBJ whole genome shotgun (WGS) entry which is preliminary data.</text>
</comment>
<dbReference type="GO" id="GO:0005543">
    <property type="term" value="F:phospholipid binding"/>
    <property type="evidence" value="ECO:0007669"/>
    <property type="project" value="InterPro"/>
</dbReference>
<feature type="region of interest" description="Disordered" evidence="1">
    <location>
        <begin position="246"/>
        <end position="390"/>
    </location>
</feature>
<feature type="compositionally biased region" description="Basic and acidic residues" evidence="1">
    <location>
        <begin position="280"/>
        <end position="301"/>
    </location>
</feature>
<protein>
    <submittedName>
        <fullName evidence="3">Meiotic cell cortex C-terminal pleckstriny</fullName>
    </submittedName>
</protein>
<dbReference type="AlphaFoldDB" id="A0AAW3BMJ6"/>
<sequence>MDSLHEAHLTRILEARRRRGVLGPFCDLVAAPPREYAKAMVSPTPPPPTSPLKRRGSSMGTQTACNLKMSTAAQTACNLKMSTAAQTAPTLTSPTLTSPNPKATLDGGLRFRSPGRVPSLAYSTPSSASRRRIDPWRSPASASSPSAWLSGAEERARSIEPLIPPLYIPRSRFVPRTPLWPERSPSIGPLGGWDSFPHSSPLAVAPTGMNTWRNRSCTNMCTLPMTENQRDTSHLSRWGDEATTAPLMAWPSGKSGGSCDNHHTLSRHQSREHRRGSTRPCDEDYDGSKGRGVDFPPERHGHSGVRASSPRDASCQRRENSRQRRGAGLDEDGRVNRERRSGRRGRHHARQRGEVYAPPVVCMGSAARAAPPSPSSREGSSRRSRSASMALLPQRSLRLSQAAAQVERKFSLGLPDARSTMDLRTSVETLRAGDWFYKWTAKGDSVHRRWVWIDTKDYLLVWSNYETYSPHFCGNVRLDHICQVTSHDLSSMDENGLPKTYYVLLIKTRKRVLQLATELKYKCDAWFEALNNVMRFIHRNDMTKCALVPD</sequence>
<dbReference type="Proteomes" id="UP001501274">
    <property type="component" value="Unassembled WGS sequence"/>
</dbReference>
<feature type="compositionally biased region" description="Low complexity" evidence="1">
    <location>
        <begin position="88"/>
        <end position="99"/>
    </location>
</feature>
<evidence type="ECO:0000313" key="3">
    <source>
        <dbReference type="EMBL" id="KAL0522365.1"/>
    </source>
</evidence>